<dbReference type="RefSeq" id="WP_285430329.1">
    <property type="nucleotide sequence ID" value="NZ_JASJUS010000002.1"/>
</dbReference>
<evidence type="ECO:0000259" key="11">
    <source>
        <dbReference type="SMART" id="SM00831"/>
    </source>
</evidence>
<evidence type="ECO:0000256" key="4">
    <source>
        <dbReference type="ARBA" id="ARBA00022741"/>
    </source>
</evidence>
<organism evidence="12 13">
    <name type="scientific">Streptomyces fuscus</name>
    <dbReference type="NCBI Taxonomy" id="3048495"/>
    <lineage>
        <taxon>Bacteria</taxon>
        <taxon>Bacillati</taxon>
        <taxon>Actinomycetota</taxon>
        <taxon>Actinomycetes</taxon>
        <taxon>Kitasatosporales</taxon>
        <taxon>Streptomycetaceae</taxon>
        <taxon>Streptomyces</taxon>
    </lineage>
</organism>
<keyword evidence="7 10" id="KW-1133">Transmembrane helix</keyword>
<keyword evidence="5" id="KW-0067">ATP-binding</keyword>
<dbReference type="SUPFAM" id="SSF81660">
    <property type="entry name" value="Metal cation-transporting ATPase, ATP-binding domain N"/>
    <property type="match status" value="1"/>
</dbReference>
<evidence type="ECO:0000256" key="10">
    <source>
        <dbReference type="SAM" id="Phobius"/>
    </source>
</evidence>
<dbReference type="InterPro" id="IPR006068">
    <property type="entry name" value="ATPase_P-typ_cation-transptr_C"/>
</dbReference>
<comment type="catalytic activity">
    <reaction evidence="9">
        <text>ATP + H2O = ADP + phosphate + H(+)</text>
        <dbReference type="Rhea" id="RHEA:13065"/>
        <dbReference type="ChEBI" id="CHEBI:15377"/>
        <dbReference type="ChEBI" id="CHEBI:15378"/>
        <dbReference type="ChEBI" id="CHEBI:30616"/>
        <dbReference type="ChEBI" id="CHEBI:43474"/>
        <dbReference type="ChEBI" id="CHEBI:456216"/>
    </reaction>
</comment>
<accession>A0ABT7ISJ0</accession>
<feature type="transmembrane region" description="Helical" evidence="10">
    <location>
        <begin position="733"/>
        <end position="751"/>
    </location>
</feature>
<keyword evidence="13" id="KW-1185">Reference proteome</keyword>
<evidence type="ECO:0000256" key="9">
    <source>
        <dbReference type="ARBA" id="ARBA00049360"/>
    </source>
</evidence>
<dbReference type="InterPro" id="IPR023214">
    <property type="entry name" value="HAD_sf"/>
</dbReference>
<evidence type="ECO:0000256" key="8">
    <source>
        <dbReference type="ARBA" id="ARBA00023136"/>
    </source>
</evidence>
<keyword evidence="3 10" id="KW-0812">Transmembrane</keyword>
<dbReference type="Gene3D" id="3.40.50.1000">
    <property type="entry name" value="HAD superfamily/HAD-like"/>
    <property type="match status" value="1"/>
</dbReference>
<dbReference type="InterPro" id="IPR001757">
    <property type="entry name" value="P_typ_ATPase"/>
</dbReference>
<dbReference type="Pfam" id="PF13246">
    <property type="entry name" value="Cation_ATPase"/>
    <property type="match status" value="1"/>
</dbReference>
<dbReference type="SUPFAM" id="SSF56784">
    <property type="entry name" value="HAD-like"/>
    <property type="match status" value="1"/>
</dbReference>
<dbReference type="PANTHER" id="PTHR43294:SF20">
    <property type="entry name" value="P-TYPE ATPASE"/>
    <property type="match status" value="1"/>
</dbReference>
<feature type="transmembrane region" description="Helical" evidence="10">
    <location>
        <begin position="875"/>
        <end position="894"/>
    </location>
</feature>
<dbReference type="Gene3D" id="3.40.1110.10">
    <property type="entry name" value="Calcium-transporting ATPase, cytoplasmic domain N"/>
    <property type="match status" value="1"/>
</dbReference>
<dbReference type="Pfam" id="PF00689">
    <property type="entry name" value="Cation_ATPase_C"/>
    <property type="match status" value="1"/>
</dbReference>
<feature type="transmembrane region" description="Helical" evidence="10">
    <location>
        <begin position="771"/>
        <end position="794"/>
    </location>
</feature>
<dbReference type="PRINTS" id="PR00120">
    <property type="entry name" value="HATPASE"/>
</dbReference>
<feature type="transmembrane region" description="Helical" evidence="10">
    <location>
        <begin position="700"/>
        <end position="721"/>
    </location>
</feature>
<dbReference type="Pfam" id="PF00690">
    <property type="entry name" value="Cation_ATPase_N"/>
    <property type="match status" value="1"/>
</dbReference>
<sequence>MTAPADAPQQRAPDDRRWYSLPPQEVADAFGVDPGTGLSTARAAELLRTNGPNALPEEKPVPGWRRWLAQYRSYMQLVLVSAAVVSFVIKEWSTGVLLLVLTVVNAVVGMRQEGKADSAMNALKSMMKATARVRRDGTESESAAEEVVVGDVVLLTAGDEVPADGRIITASALQIDESALTGESVPAAKGPDALPDTDLPPGDRQNMVFMNTPVTHGSATVIVTATGAGTELGRISGMLTSTPREASPLTREMDRLTVWITATAGLTMIVMFALGRSRGTAWDVLFVSAVSLAIAAIPEALPTVTQTILSIGAVDLARREAIVKDLPSVESLGFTSAINSDKTGTLTMNQMTVVEVIDPGDRYTVSGTGYSLEGKVHHAVGAAPGIEDAILPYLVANDARLVDGEVVGDPTEGAFLVLGHKAGLDVDATQARLPRLATLPFDPSYKLMATFHSATDAAGRPVVRCFVKGAAPAVMARATTALSRGTSVPWDDGLRARAQEHVQRMGREGLRVMAAAQRDLDPATFDPAGDLLDYATGLQMTSLVGMVDPPRRESRAAVADAQNAHIRVRMVTGDDVVTGAAIARQLGIEGEAVLGSDFAALPESERLARIDDIGVVGRVTPEHKVLLADTLKKKGCVVAMTGDGVNDAPAIKAADVGIAMGSGTEVAKNAGRMVLADDNFATIVFAVEQGRKIYDNLTKYIRFVLVLLVVFVLTFLGATLFDIADGEPFTPAQVLWIHFFVNAALGFALGFDRPSPGLMERPPRPRGTPVLTKGVMITVGLSGLAITIGLLALIGFGESRYDDTAVGQSMAFTSFALCLVVAALECRSETHTVLTTGSFDSKQMNWAMLVEFALAVFVTQMDVFRRLLGTTELTLAQFAWALLPAFALLALWELGKFLARWNGRTDRAVVTHPAAVRSEGNSA</sequence>
<feature type="transmembrane region" description="Helical" evidence="10">
    <location>
        <begin position="845"/>
        <end position="863"/>
    </location>
</feature>
<evidence type="ECO:0000256" key="5">
    <source>
        <dbReference type="ARBA" id="ARBA00022840"/>
    </source>
</evidence>
<dbReference type="InterPro" id="IPR050510">
    <property type="entry name" value="Cation_transp_ATPase_P-type"/>
</dbReference>
<reference evidence="12 13" key="1">
    <citation type="submission" date="2023-05" db="EMBL/GenBank/DDBJ databases">
        <title>Streptomyces fuscus sp. nov., a brown-black pigment producing actinomyces isolated from dry sand of Sea duck farm.</title>
        <authorList>
            <person name="Xie J."/>
            <person name="Shen N."/>
        </authorList>
    </citation>
    <scope>NUCLEOTIDE SEQUENCE [LARGE SCALE GENOMIC DNA]</scope>
    <source>
        <strain evidence="12 13">GXMU-J15</strain>
    </source>
</reference>
<dbReference type="NCBIfam" id="TIGR01494">
    <property type="entry name" value="ATPase_P-type"/>
    <property type="match status" value="2"/>
</dbReference>
<evidence type="ECO:0000256" key="1">
    <source>
        <dbReference type="ARBA" id="ARBA00004651"/>
    </source>
</evidence>
<feature type="transmembrane region" description="Helical" evidence="10">
    <location>
        <begin position="806"/>
        <end position="824"/>
    </location>
</feature>
<dbReference type="SFLD" id="SFLDF00027">
    <property type="entry name" value="p-type_atpase"/>
    <property type="match status" value="1"/>
</dbReference>
<name>A0ABT7ISJ0_9ACTN</name>
<dbReference type="InterPro" id="IPR018303">
    <property type="entry name" value="ATPase_P-typ_P_site"/>
</dbReference>
<dbReference type="PRINTS" id="PR00119">
    <property type="entry name" value="CATATPASE"/>
</dbReference>
<dbReference type="InterPro" id="IPR036412">
    <property type="entry name" value="HAD-like_sf"/>
</dbReference>
<keyword evidence="6" id="KW-1278">Translocase</keyword>
<dbReference type="PANTHER" id="PTHR43294">
    <property type="entry name" value="SODIUM/POTASSIUM-TRANSPORTING ATPASE SUBUNIT ALPHA"/>
    <property type="match status" value="1"/>
</dbReference>
<dbReference type="EMBL" id="JASJUS010000002">
    <property type="protein sequence ID" value="MDL2075550.1"/>
    <property type="molecule type" value="Genomic_DNA"/>
</dbReference>
<dbReference type="Proteomes" id="UP001241926">
    <property type="component" value="Unassembled WGS sequence"/>
</dbReference>
<dbReference type="InterPro" id="IPR023299">
    <property type="entry name" value="ATPase_P-typ_cyto_dom_N"/>
</dbReference>
<dbReference type="InterPro" id="IPR044492">
    <property type="entry name" value="P_typ_ATPase_HD_dom"/>
</dbReference>
<evidence type="ECO:0000256" key="3">
    <source>
        <dbReference type="ARBA" id="ARBA00022692"/>
    </source>
</evidence>
<evidence type="ECO:0000256" key="7">
    <source>
        <dbReference type="ARBA" id="ARBA00022989"/>
    </source>
</evidence>
<dbReference type="InterPro" id="IPR059000">
    <property type="entry name" value="ATPase_P-type_domA"/>
</dbReference>
<keyword evidence="4" id="KW-0547">Nucleotide-binding</keyword>
<dbReference type="SFLD" id="SFLDG00002">
    <property type="entry name" value="C1.7:_P-type_atpase_like"/>
    <property type="match status" value="1"/>
</dbReference>
<dbReference type="SMART" id="SM00831">
    <property type="entry name" value="Cation_ATPase_N"/>
    <property type="match status" value="1"/>
</dbReference>
<comment type="similarity">
    <text evidence="2">Belongs to the cation transport ATPase (P-type) (TC 3.A.3) family. Type IIA subfamily.</text>
</comment>
<dbReference type="SUPFAM" id="SSF81653">
    <property type="entry name" value="Calcium ATPase, transduction domain A"/>
    <property type="match status" value="1"/>
</dbReference>
<proteinExistence type="inferred from homology"/>
<keyword evidence="8 10" id="KW-0472">Membrane</keyword>
<protein>
    <submittedName>
        <fullName evidence="12">HAD-IC family P-type ATPase</fullName>
    </submittedName>
</protein>
<comment type="subcellular location">
    <subcellularLocation>
        <location evidence="1">Cell membrane</location>
        <topology evidence="1">Multi-pass membrane protein</topology>
    </subcellularLocation>
</comment>
<dbReference type="InterPro" id="IPR004014">
    <property type="entry name" value="ATPase_P-typ_cation-transptr_N"/>
</dbReference>
<dbReference type="Gene3D" id="2.70.150.10">
    <property type="entry name" value="Calcium-transporting ATPase, cytoplasmic transduction domain A"/>
    <property type="match status" value="1"/>
</dbReference>
<feature type="transmembrane region" description="Helical" evidence="10">
    <location>
        <begin position="256"/>
        <end position="275"/>
    </location>
</feature>
<dbReference type="PROSITE" id="PS00154">
    <property type="entry name" value="ATPASE_E1_E2"/>
    <property type="match status" value="1"/>
</dbReference>
<gene>
    <name evidence="12" type="ORF">QNN03_03770</name>
</gene>
<comment type="caution">
    <text evidence="12">The sequence shown here is derived from an EMBL/GenBank/DDBJ whole genome shotgun (WGS) entry which is preliminary data.</text>
</comment>
<dbReference type="Pfam" id="PF00122">
    <property type="entry name" value="E1-E2_ATPase"/>
    <property type="match status" value="1"/>
</dbReference>
<dbReference type="InterPro" id="IPR023298">
    <property type="entry name" value="ATPase_P-typ_TM_dom_sf"/>
</dbReference>
<evidence type="ECO:0000256" key="6">
    <source>
        <dbReference type="ARBA" id="ARBA00022967"/>
    </source>
</evidence>
<feature type="domain" description="Cation-transporting P-type ATPase N-terminal" evidence="11">
    <location>
        <begin position="17"/>
        <end position="91"/>
    </location>
</feature>
<evidence type="ECO:0000256" key="2">
    <source>
        <dbReference type="ARBA" id="ARBA00005675"/>
    </source>
</evidence>
<dbReference type="SFLD" id="SFLDS00003">
    <property type="entry name" value="Haloacid_Dehalogenase"/>
    <property type="match status" value="1"/>
</dbReference>
<dbReference type="InterPro" id="IPR008250">
    <property type="entry name" value="ATPase_P-typ_transduc_dom_A_sf"/>
</dbReference>
<dbReference type="Gene3D" id="1.20.1110.10">
    <property type="entry name" value="Calcium-transporting ATPase, transmembrane domain"/>
    <property type="match status" value="1"/>
</dbReference>
<evidence type="ECO:0000313" key="13">
    <source>
        <dbReference type="Proteomes" id="UP001241926"/>
    </source>
</evidence>
<dbReference type="SUPFAM" id="SSF81665">
    <property type="entry name" value="Calcium ATPase, transmembrane domain M"/>
    <property type="match status" value="1"/>
</dbReference>
<evidence type="ECO:0000313" key="12">
    <source>
        <dbReference type="EMBL" id="MDL2075550.1"/>
    </source>
</evidence>